<accession>C0QPD8</accession>
<gene>
    <name evidence="1" type="ordered locus">PERMA_0746</name>
</gene>
<dbReference type="KEGG" id="pmx:PERMA_0746"/>
<reference evidence="1 2" key="1">
    <citation type="journal article" date="2009" name="J. Bacteriol.">
        <title>Complete and draft genome sequences of six members of the Aquificales.</title>
        <authorList>
            <person name="Reysenbach A.L."/>
            <person name="Hamamura N."/>
            <person name="Podar M."/>
            <person name="Griffiths E."/>
            <person name="Ferreira S."/>
            <person name="Hochstein R."/>
            <person name="Heidelberg J."/>
            <person name="Johnson J."/>
            <person name="Mead D."/>
            <person name="Pohorille A."/>
            <person name="Sarmiento M."/>
            <person name="Schweighofer K."/>
            <person name="Seshadri R."/>
            <person name="Voytek M.A."/>
        </authorList>
    </citation>
    <scope>NUCLEOTIDE SEQUENCE [LARGE SCALE GENOMIC DNA]</scope>
    <source>
        <strain evidence="2">DSM 14350 / EX-H1</strain>
    </source>
</reference>
<evidence type="ECO:0000313" key="2">
    <source>
        <dbReference type="Proteomes" id="UP000001366"/>
    </source>
</evidence>
<dbReference type="PaxDb" id="123214-PERMA_0746"/>
<evidence type="ECO:0000313" key="1">
    <source>
        <dbReference type="EMBL" id="ACO04627.1"/>
    </source>
</evidence>
<keyword evidence="2" id="KW-1185">Reference proteome</keyword>
<proteinExistence type="predicted"/>
<dbReference type="HOGENOM" id="CLU_165556_0_0_0"/>
<dbReference type="AlphaFoldDB" id="C0QPD8"/>
<dbReference type="RefSeq" id="WP_012676864.1">
    <property type="nucleotide sequence ID" value="NC_012440.1"/>
</dbReference>
<evidence type="ECO:0008006" key="3">
    <source>
        <dbReference type="Google" id="ProtNLM"/>
    </source>
</evidence>
<organism evidence="1 2">
    <name type="scientific">Persephonella marina (strain DSM 14350 / EX-H1)</name>
    <dbReference type="NCBI Taxonomy" id="123214"/>
    <lineage>
        <taxon>Bacteria</taxon>
        <taxon>Pseudomonadati</taxon>
        <taxon>Aquificota</taxon>
        <taxon>Aquificia</taxon>
        <taxon>Aquificales</taxon>
        <taxon>Hydrogenothermaceae</taxon>
        <taxon>Persephonella</taxon>
    </lineage>
</organism>
<sequence length="117" mass="13682">MENVNNLLDKLIGKLKEEKDLLIKSIQDARYVEELVKVIEEKRDILSQLSKYNREDFKGFEDKLREIETLGRSNLTLAANNAQFIDEIFSVLFEEPQKYDQSGNISQEQKGLFNKKI</sequence>
<dbReference type="Proteomes" id="UP000001366">
    <property type="component" value="Chromosome"/>
</dbReference>
<dbReference type="STRING" id="123214.PERMA_0746"/>
<name>C0QPD8_PERMH</name>
<protein>
    <recommendedName>
        <fullName evidence="3">FlgN protein</fullName>
    </recommendedName>
</protein>
<dbReference type="OrthoDB" id="15010at2"/>
<dbReference type="EMBL" id="CP001230">
    <property type="protein sequence ID" value="ACO04627.1"/>
    <property type="molecule type" value="Genomic_DNA"/>
</dbReference>